<evidence type="ECO:0000256" key="3">
    <source>
        <dbReference type="ARBA" id="ARBA00023295"/>
    </source>
</evidence>
<evidence type="ECO:0000256" key="5">
    <source>
        <dbReference type="SAM" id="SignalP"/>
    </source>
</evidence>
<dbReference type="Proteomes" id="UP001465668">
    <property type="component" value="Unassembled WGS sequence"/>
</dbReference>
<evidence type="ECO:0000313" key="6">
    <source>
        <dbReference type="EMBL" id="KAK9783761.1"/>
    </source>
</evidence>
<dbReference type="SUPFAM" id="SSF75005">
    <property type="entry name" value="Arabinanase/levansucrase/invertase"/>
    <property type="match status" value="1"/>
</dbReference>
<sequence>MKRFSLAFAGALLATIVTCMPTASTTDRHALGKRDDFSYVFSTFRASDQQTDHEVTKLDIYVSTNGVDFAEYAMDTYKPASGLVRDPSILKIASTYYVAHTTDWNGNTLGIIKSTNLKDWSAVTTITLDDDVKKAWAPEFFYDTDGSVYIFVSLKTSKDPFHAYILSSQSDDMSKWSTAEKLNVNDNDKGSSQPHIDMFPFHISSDSEYPYHAFQKNEDEKHIEQLHSKSLKGPWEYMDGFTNDWAGWGKEEGPAVTTLPDGKYILWMDNMKGNFAYTTTSDLNNKDSYSDKTSMPVHQATFRHGTVIKI</sequence>
<comment type="caution">
    <text evidence="6">The sequence shown here is derived from an EMBL/GenBank/DDBJ whole genome shotgun (WGS) entry which is preliminary data.</text>
</comment>
<protein>
    <submittedName>
        <fullName evidence="6">Glycoside hydrolase family 43 protein</fullName>
    </submittedName>
</protein>
<dbReference type="EMBL" id="JARVKM010000001">
    <property type="protein sequence ID" value="KAK9783761.1"/>
    <property type="molecule type" value="Genomic_DNA"/>
</dbReference>
<feature type="signal peptide" evidence="5">
    <location>
        <begin position="1"/>
        <end position="19"/>
    </location>
</feature>
<proteinExistence type="inferred from homology"/>
<name>A0ABR2Y958_9PEZI</name>
<dbReference type="InterPro" id="IPR023296">
    <property type="entry name" value="Glyco_hydro_beta-prop_sf"/>
</dbReference>
<keyword evidence="5" id="KW-0732">Signal</keyword>
<dbReference type="Pfam" id="PF04616">
    <property type="entry name" value="Glyco_hydro_43"/>
    <property type="match status" value="1"/>
</dbReference>
<evidence type="ECO:0000256" key="4">
    <source>
        <dbReference type="RuleBase" id="RU361187"/>
    </source>
</evidence>
<organism evidence="6 7">
    <name type="scientific">Seiridium cardinale</name>
    <dbReference type="NCBI Taxonomy" id="138064"/>
    <lineage>
        <taxon>Eukaryota</taxon>
        <taxon>Fungi</taxon>
        <taxon>Dikarya</taxon>
        <taxon>Ascomycota</taxon>
        <taxon>Pezizomycotina</taxon>
        <taxon>Sordariomycetes</taxon>
        <taxon>Xylariomycetidae</taxon>
        <taxon>Amphisphaeriales</taxon>
        <taxon>Sporocadaceae</taxon>
        <taxon>Seiridium</taxon>
    </lineage>
</organism>
<gene>
    <name evidence="6" type="ORF">SCAR479_00320</name>
</gene>
<comment type="similarity">
    <text evidence="1 4">Belongs to the glycosyl hydrolase 43 family.</text>
</comment>
<dbReference type="InterPro" id="IPR006710">
    <property type="entry name" value="Glyco_hydro_43"/>
</dbReference>
<evidence type="ECO:0000256" key="1">
    <source>
        <dbReference type="ARBA" id="ARBA00009865"/>
    </source>
</evidence>
<keyword evidence="2 4" id="KW-0378">Hydrolase</keyword>
<evidence type="ECO:0000256" key="2">
    <source>
        <dbReference type="ARBA" id="ARBA00022801"/>
    </source>
</evidence>
<accession>A0ABR2Y958</accession>
<dbReference type="GO" id="GO:0016787">
    <property type="term" value="F:hydrolase activity"/>
    <property type="evidence" value="ECO:0007669"/>
    <property type="project" value="UniProtKB-KW"/>
</dbReference>
<keyword evidence="3 4" id="KW-0326">Glycosidase</keyword>
<feature type="chain" id="PRO_5045871538" evidence="5">
    <location>
        <begin position="20"/>
        <end position="310"/>
    </location>
</feature>
<dbReference type="Gene3D" id="2.115.10.20">
    <property type="entry name" value="Glycosyl hydrolase domain, family 43"/>
    <property type="match status" value="1"/>
</dbReference>
<keyword evidence="7" id="KW-1185">Reference proteome</keyword>
<evidence type="ECO:0000313" key="7">
    <source>
        <dbReference type="Proteomes" id="UP001465668"/>
    </source>
</evidence>
<reference evidence="6 7" key="1">
    <citation type="submission" date="2024-02" db="EMBL/GenBank/DDBJ databases">
        <title>First draft genome assembly of two strains of Seiridium cardinale.</title>
        <authorList>
            <person name="Emiliani G."/>
            <person name="Scali E."/>
        </authorList>
    </citation>
    <scope>NUCLEOTIDE SEQUENCE [LARGE SCALE GENOMIC DNA]</scope>
    <source>
        <strain evidence="6 7">BM-138-000479</strain>
    </source>
</reference>